<name>A0A915HZI9_ROMCU</name>
<reference evidence="3" key="1">
    <citation type="submission" date="2022-11" db="UniProtKB">
        <authorList>
            <consortium name="WormBaseParasite"/>
        </authorList>
    </citation>
    <scope>IDENTIFICATION</scope>
</reference>
<evidence type="ECO:0000313" key="2">
    <source>
        <dbReference type="Proteomes" id="UP000887565"/>
    </source>
</evidence>
<proteinExistence type="predicted"/>
<evidence type="ECO:0000256" key="1">
    <source>
        <dbReference type="SAM" id="MobiDB-lite"/>
    </source>
</evidence>
<dbReference type="AlphaFoldDB" id="A0A915HZI9"/>
<accession>A0A915HZI9</accession>
<protein>
    <submittedName>
        <fullName evidence="3">Uncharacterized protein</fullName>
    </submittedName>
</protein>
<evidence type="ECO:0000313" key="3">
    <source>
        <dbReference type="WBParaSite" id="nRc.2.0.1.t06676-RA"/>
    </source>
</evidence>
<dbReference type="Proteomes" id="UP000887565">
    <property type="component" value="Unplaced"/>
</dbReference>
<sequence length="82" mass="9428">MRINHGRFSFAPSPPTIGRNSARSRHFAQNAEQSDVGHILEQPLAIGAQQIFRMSYDSIVGIHMVQKTNHYFSWKEVTFFVH</sequence>
<dbReference type="WBParaSite" id="nRc.2.0.1.t06676-RA">
    <property type="protein sequence ID" value="nRc.2.0.1.t06676-RA"/>
    <property type="gene ID" value="nRc.2.0.1.g06676"/>
</dbReference>
<organism evidence="2 3">
    <name type="scientific">Romanomermis culicivorax</name>
    <name type="common">Nematode worm</name>
    <dbReference type="NCBI Taxonomy" id="13658"/>
    <lineage>
        <taxon>Eukaryota</taxon>
        <taxon>Metazoa</taxon>
        <taxon>Ecdysozoa</taxon>
        <taxon>Nematoda</taxon>
        <taxon>Enoplea</taxon>
        <taxon>Dorylaimia</taxon>
        <taxon>Mermithida</taxon>
        <taxon>Mermithoidea</taxon>
        <taxon>Mermithidae</taxon>
        <taxon>Romanomermis</taxon>
    </lineage>
</organism>
<keyword evidence="2" id="KW-1185">Reference proteome</keyword>
<feature type="region of interest" description="Disordered" evidence="1">
    <location>
        <begin position="1"/>
        <end position="24"/>
    </location>
</feature>